<dbReference type="InterPro" id="IPR052906">
    <property type="entry name" value="Type_IV_Methyl-Rstrct_Enzyme"/>
</dbReference>
<dbReference type="Pfam" id="PF04471">
    <property type="entry name" value="Mrr_cat"/>
    <property type="match status" value="1"/>
</dbReference>
<reference evidence="3 4" key="1">
    <citation type="submission" date="2017-05" db="EMBL/GenBank/DDBJ databases">
        <title>The Genome Sequence of Enterococcus sp. 10A9_DIV0425.</title>
        <authorList>
            <consortium name="The Broad Institute Genomics Platform"/>
            <consortium name="The Broad Institute Genomic Center for Infectious Diseases"/>
            <person name="Earl A."/>
            <person name="Manson A."/>
            <person name="Schwartman J."/>
            <person name="Gilmore M."/>
            <person name="Abouelleil A."/>
            <person name="Cao P."/>
            <person name="Chapman S."/>
            <person name="Cusick C."/>
            <person name="Shea T."/>
            <person name="Young S."/>
            <person name="Neafsey D."/>
            <person name="Nusbaum C."/>
            <person name="Birren B."/>
        </authorList>
    </citation>
    <scope>NUCLEOTIDE SEQUENCE [LARGE SCALE GENOMIC DNA]</scope>
    <source>
        <strain evidence="3 4">10A9_DIV0425</strain>
    </source>
</reference>
<dbReference type="EMBL" id="NGMO01000001">
    <property type="protein sequence ID" value="OTP12272.1"/>
    <property type="molecule type" value="Genomic_DNA"/>
</dbReference>
<dbReference type="InterPro" id="IPR007560">
    <property type="entry name" value="Restrct_endonuc_IV_Mrr"/>
</dbReference>
<proteinExistence type="predicted"/>
<evidence type="ECO:0000259" key="2">
    <source>
        <dbReference type="Pfam" id="PF04471"/>
    </source>
</evidence>
<gene>
    <name evidence="3" type="ORF">A5844_000504</name>
</gene>
<dbReference type="SUPFAM" id="SSF52980">
    <property type="entry name" value="Restriction endonuclease-like"/>
    <property type="match status" value="1"/>
</dbReference>
<name>A0A2C9XPY9_9ENTE</name>
<evidence type="ECO:0000313" key="3">
    <source>
        <dbReference type="EMBL" id="OTP12272.1"/>
    </source>
</evidence>
<feature type="domain" description="Restriction endonuclease type IV Mrr" evidence="2">
    <location>
        <begin position="55"/>
        <end position="164"/>
    </location>
</feature>
<comment type="caution">
    <text evidence="3">The sequence shown here is derived from an EMBL/GenBank/DDBJ whole genome shotgun (WGS) entry which is preliminary data.</text>
</comment>
<dbReference type="InterPro" id="IPR011335">
    <property type="entry name" value="Restrct_endonuc-II-like"/>
</dbReference>
<dbReference type="AlphaFoldDB" id="A0A2C9XPY9"/>
<protein>
    <recommendedName>
        <fullName evidence="2">Restriction endonuclease type IV Mrr domain-containing protein</fullName>
    </recommendedName>
</protein>
<dbReference type="InterPro" id="IPR011856">
    <property type="entry name" value="tRNA_endonuc-like_dom_sf"/>
</dbReference>
<dbReference type="GO" id="GO:0009307">
    <property type="term" value="P:DNA restriction-modification system"/>
    <property type="evidence" value="ECO:0007669"/>
    <property type="project" value="InterPro"/>
</dbReference>
<dbReference type="GO" id="GO:0003677">
    <property type="term" value="F:DNA binding"/>
    <property type="evidence" value="ECO:0007669"/>
    <property type="project" value="InterPro"/>
</dbReference>
<dbReference type="GO" id="GO:0015666">
    <property type="term" value="F:restriction endodeoxyribonuclease activity"/>
    <property type="evidence" value="ECO:0007669"/>
    <property type="project" value="TreeGrafter"/>
</dbReference>
<evidence type="ECO:0000256" key="1">
    <source>
        <dbReference type="ARBA" id="ARBA00022801"/>
    </source>
</evidence>
<dbReference type="PANTHER" id="PTHR30015:SF7">
    <property type="entry name" value="TYPE IV METHYL-DIRECTED RESTRICTION ENZYME ECOKMRR"/>
    <property type="match status" value="1"/>
</dbReference>
<accession>A0A2C9XPY9</accession>
<dbReference type="PANTHER" id="PTHR30015">
    <property type="entry name" value="MRR RESTRICTION SYSTEM PROTEIN"/>
    <property type="match status" value="1"/>
</dbReference>
<dbReference type="Gene3D" id="3.40.1350.10">
    <property type="match status" value="1"/>
</dbReference>
<sequence>MLNLLRNKLKQKESPKLTEKRPFAFLEKKITAKQSETIKKMIRQLLASSNERYNSTDLNILMREVFEKEGYRCQIIDGVYDGSIDIELFEENELIGAVQCKAYNPANSSGFVKKEDVAKFHSGCTKKKIKRMIFVTTSSYTQPAIEEYHNEIMLIDRKKLWELIIYHFPIELAEVINQTSMSSLKDCEKCTHGKLVKFRSNQGKYLFQCESCSALYYNDGKFYRHPS</sequence>
<keyword evidence="4" id="KW-1185">Reference proteome</keyword>
<dbReference type="RefSeq" id="WP_086283626.1">
    <property type="nucleotide sequence ID" value="NZ_NGMO01000001.1"/>
</dbReference>
<dbReference type="Proteomes" id="UP000194933">
    <property type="component" value="Unassembled WGS sequence"/>
</dbReference>
<evidence type="ECO:0000313" key="4">
    <source>
        <dbReference type="Proteomes" id="UP000194933"/>
    </source>
</evidence>
<organism evidence="3 4">
    <name type="scientific">Candidatus Enterococcus wittei</name>
    <dbReference type="NCBI Taxonomy" id="1987383"/>
    <lineage>
        <taxon>Bacteria</taxon>
        <taxon>Bacillati</taxon>
        <taxon>Bacillota</taxon>
        <taxon>Bacilli</taxon>
        <taxon>Lactobacillales</taxon>
        <taxon>Enterococcaceae</taxon>
        <taxon>Enterococcus</taxon>
    </lineage>
</organism>
<keyword evidence="1" id="KW-0378">Hydrolase</keyword>